<feature type="compositionally biased region" description="Basic and acidic residues" evidence="1">
    <location>
        <begin position="188"/>
        <end position="207"/>
    </location>
</feature>
<feature type="region of interest" description="Disordered" evidence="1">
    <location>
        <begin position="540"/>
        <end position="573"/>
    </location>
</feature>
<dbReference type="VEuPathDB" id="ToxoDB:EMWEY_00036240"/>
<accession>U6MEM8</accession>
<evidence type="ECO:0000313" key="3">
    <source>
        <dbReference type="Proteomes" id="UP000030763"/>
    </source>
</evidence>
<dbReference type="GeneID" id="25337610"/>
<feature type="compositionally biased region" description="Polar residues" evidence="1">
    <location>
        <begin position="606"/>
        <end position="623"/>
    </location>
</feature>
<feature type="region of interest" description="Disordered" evidence="1">
    <location>
        <begin position="463"/>
        <end position="494"/>
    </location>
</feature>
<proteinExistence type="predicted"/>
<protein>
    <submittedName>
        <fullName evidence="2">Uncharacterized protein</fullName>
    </submittedName>
</protein>
<dbReference type="OrthoDB" id="348125at2759"/>
<evidence type="ECO:0000313" key="2">
    <source>
        <dbReference type="EMBL" id="CDJ60919.1"/>
    </source>
</evidence>
<feature type="region of interest" description="Disordered" evidence="1">
    <location>
        <begin position="503"/>
        <end position="522"/>
    </location>
</feature>
<feature type="compositionally biased region" description="Low complexity" evidence="1">
    <location>
        <begin position="166"/>
        <end position="184"/>
    </location>
</feature>
<evidence type="ECO:0000256" key="1">
    <source>
        <dbReference type="SAM" id="MobiDB-lite"/>
    </source>
</evidence>
<organism evidence="2 3">
    <name type="scientific">Eimeria maxima</name>
    <name type="common">Coccidian parasite</name>
    <dbReference type="NCBI Taxonomy" id="5804"/>
    <lineage>
        <taxon>Eukaryota</taxon>
        <taxon>Sar</taxon>
        <taxon>Alveolata</taxon>
        <taxon>Apicomplexa</taxon>
        <taxon>Conoidasida</taxon>
        <taxon>Coccidia</taxon>
        <taxon>Eucoccidiorida</taxon>
        <taxon>Eimeriorina</taxon>
        <taxon>Eimeriidae</taxon>
        <taxon>Eimeria</taxon>
    </lineage>
</organism>
<dbReference type="RefSeq" id="XP_013337569.1">
    <property type="nucleotide sequence ID" value="XM_013482115.1"/>
</dbReference>
<feature type="region of interest" description="Disordered" evidence="1">
    <location>
        <begin position="805"/>
        <end position="844"/>
    </location>
</feature>
<sequence length="942" mass="99380">MVQRADGGVPLGPAEDTQGDLLPPHRAPSGTGPPTPEPREVLGPSLSSNPFPAGYELLGVLGTLDEAREVEAAAAAAADFPVGSPHCKAPSSAGAHESPLSSFEQWMRPIYGELAQPFGGTRRWEASPPGDSPPSEAPLGVGEDSCSLPDGDTPERNRGPLPLSEAHSCWHPSASASSPCALSSQEEGLGHPEEGLRNFPSDVERSPGARKICPSTCEEPVPTHPADAAGARFSRAQQEDATVSMGPPSVPIQARSAPAGSTSSPAFPDPSVLAPGGPRVTGTVPAGVARGEEEGPRRPCLVLLDLDNTLIPTGWIMACWRKVQLYFGLQQAVACIRRGLEQAALVEALEALFDDLRKLRQRRHTQIVIVTNAGLRTVQEFYLRLCLPELKELCDREKVYIHSTEHFAGRVGPIPPMAEEEAFCEFYTALKYHEFDFVVQRYLNALLRQTPIPLQGALHTEEAGSSVASGEGPYGGTYEGPQKERGPCSPHRRSAPPFCKRARTAVHSEPPLKADCSSSRGSGPEGCKWCIAEGSDLQAGSSDIHGAPLTVPSRRSRGKAETEETCSSRPQPLKQPMLQLQDQHMEPGSSAPCLCYCPRPPEAQVSSSTSTAQVEAALQTPQATAGGPAAVASGEIGGGSSCVDSSVCASGGGRARLSLQSQLEAAKAAAAASASAAGAAAPTGGEVPGMAEVCAVEGSPLPSPSHVKFAKLLFLRDPLDPRFAAQTPMRFIAQLNELHASLMHVISCDEETLDAQGQPQWVRRGCFSQLSVVAPERLEAPPRHCSAARVRHAFEFLRKRRTPASSSTIGVSSSSCSDCSNRKAEEITAEPSQPPQEATAGATQAVSKVGMPLPGEAAAVLPTTAAAAKIACKRQGRSYGLSCPREWERNAVANPPSRPSPPPCCAFHSEELQQTLQQEKQEAAGESEGIRNSCQQQQSSSP</sequence>
<dbReference type="AlphaFoldDB" id="U6MEM8"/>
<dbReference type="Proteomes" id="UP000030763">
    <property type="component" value="Unassembled WGS sequence"/>
</dbReference>
<feature type="region of interest" description="Disordered" evidence="1">
    <location>
        <begin position="1"/>
        <end position="54"/>
    </location>
</feature>
<feature type="region of interest" description="Disordered" evidence="1">
    <location>
        <begin position="606"/>
        <end position="631"/>
    </location>
</feature>
<keyword evidence="3" id="KW-1185">Reference proteome</keyword>
<feature type="compositionally biased region" description="Low complexity" evidence="1">
    <location>
        <begin position="805"/>
        <end position="819"/>
    </location>
</feature>
<reference evidence="2" key="1">
    <citation type="submission" date="2013-10" db="EMBL/GenBank/DDBJ databases">
        <title>Genomic analysis of the causative agents of coccidiosis in chickens.</title>
        <authorList>
            <person name="Reid A.J."/>
            <person name="Blake D."/>
            <person name="Billington K."/>
            <person name="Browne H."/>
            <person name="Dunn M."/>
            <person name="Hung S."/>
            <person name="Kawahara F."/>
            <person name="Miranda-Saavedra D."/>
            <person name="Mourier T."/>
            <person name="Nagra H."/>
            <person name="Otto T.D."/>
            <person name="Rawlings N."/>
            <person name="Sanchez A."/>
            <person name="Sanders M."/>
            <person name="Subramaniam C."/>
            <person name="Tay Y."/>
            <person name="Dear P."/>
            <person name="Doerig C."/>
            <person name="Gruber A."/>
            <person name="Parkinson J."/>
            <person name="Shirley M."/>
            <person name="Wan K.L."/>
            <person name="Berriman M."/>
            <person name="Tomley F."/>
            <person name="Pain A."/>
        </authorList>
    </citation>
    <scope>NUCLEOTIDE SEQUENCE [LARGE SCALE GENOMIC DNA]</scope>
    <source>
        <strain evidence="2">Weybridge</strain>
    </source>
</reference>
<feature type="region of interest" description="Disordered" evidence="1">
    <location>
        <begin position="890"/>
        <end position="942"/>
    </location>
</feature>
<feature type="compositionally biased region" description="Polar residues" evidence="1">
    <location>
        <begin position="930"/>
        <end position="942"/>
    </location>
</feature>
<name>U6MEM8_EIMMA</name>
<dbReference type="OMA" id="REWERNA"/>
<feature type="region of interest" description="Disordered" evidence="1">
    <location>
        <begin position="119"/>
        <end position="209"/>
    </location>
</feature>
<reference evidence="2" key="2">
    <citation type="submission" date="2013-10" db="EMBL/GenBank/DDBJ databases">
        <authorList>
            <person name="Aslett M."/>
        </authorList>
    </citation>
    <scope>NUCLEOTIDE SEQUENCE [LARGE SCALE GENOMIC DNA]</scope>
    <source>
        <strain evidence="2">Weybridge</strain>
    </source>
</reference>
<dbReference type="EMBL" id="HG721957">
    <property type="protein sequence ID" value="CDJ60919.1"/>
    <property type="molecule type" value="Genomic_DNA"/>
</dbReference>
<gene>
    <name evidence="2" type="ORF">EMWEY_00036240</name>
</gene>